<keyword evidence="2" id="KW-1015">Disulfide bond</keyword>
<keyword evidence="1" id="KW-0245">EGF-like domain</keyword>
<feature type="domain" description="EGF-like" evidence="4">
    <location>
        <begin position="59"/>
        <end position="97"/>
    </location>
</feature>
<dbReference type="EMBL" id="GIBP01009704">
    <property type="protein sequence ID" value="NDV38673.1"/>
    <property type="molecule type" value="Transcribed_RNA"/>
</dbReference>
<feature type="domain" description="EGF-like" evidence="4">
    <location>
        <begin position="27"/>
        <end position="55"/>
    </location>
</feature>
<reference evidence="5" key="1">
    <citation type="journal article" date="2020" name="J. Eukaryot. Microbiol.">
        <title>De novo Sequencing, Assembly and Annotation of the Transcriptome for the Free-Living Testate Amoeba Arcella intermedia.</title>
        <authorList>
            <person name="Ribeiro G.M."/>
            <person name="Porfirio-Sousa A.L."/>
            <person name="Maurer-Alcala X.X."/>
            <person name="Katz L.A."/>
            <person name="Lahr D.J.G."/>
        </authorList>
    </citation>
    <scope>NUCLEOTIDE SEQUENCE</scope>
</reference>
<dbReference type="PROSITE" id="PS01187">
    <property type="entry name" value="EGF_CA"/>
    <property type="match status" value="1"/>
</dbReference>
<dbReference type="Gene3D" id="2.90.20.10">
    <property type="entry name" value="Plasmodium vivax P25 domain"/>
    <property type="match status" value="1"/>
</dbReference>
<evidence type="ECO:0000256" key="2">
    <source>
        <dbReference type="ARBA" id="ARBA00023157"/>
    </source>
</evidence>
<evidence type="ECO:0000259" key="3">
    <source>
        <dbReference type="SMART" id="SM00179"/>
    </source>
</evidence>
<feature type="domain" description="EGF-like calcium-binding" evidence="3">
    <location>
        <begin position="56"/>
        <end position="97"/>
    </location>
</feature>
<evidence type="ECO:0000256" key="1">
    <source>
        <dbReference type="ARBA" id="ARBA00022536"/>
    </source>
</evidence>
<dbReference type="SMART" id="SM00181">
    <property type="entry name" value="EGF"/>
    <property type="match status" value="2"/>
</dbReference>
<evidence type="ECO:0008006" key="6">
    <source>
        <dbReference type="Google" id="ProtNLM"/>
    </source>
</evidence>
<dbReference type="InterPro" id="IPR001881">
    <property type="entry name" value="EGF-like_Ca-bd_dom"/>
</dbReference>
<dbReference type="SMART" id="SM00179">
    <property type="entry name" value="EGF_CA"/>
    <property type="match status" value="1"/>
</dbReference>
<name>A0A6B2LNQ3_9EUKA</name>
<accession>A0A6B2LNQ3</accession>
<dbReference type="InterPro" id="IPR018097">
    <property type="entry name" value="EGF_Ca-bd_CS"/>
</dbReference>
<sequence length="112" mass="12170">MCYRGYHRTNNACNPQCGDSIAVPPEECDSGSGCSSNCQCGSGWTISVPLSVDCTDIDECSFPNIRKTCDHECINEPGTYECGCYTGYTLVNTTKCIPKPCVFGEWSSWGIV</sequence>
<dbReference type="Pfam" id="PF07645">
    <property type="entry name" value="EGF_CA"/>
    <property type="match status" value="1"/>
</dbReference>
<dbReference type="InterPro" id="IPR049883">
    <property type="entry name" value="NOTCH1_EGF-like"/>
</dbReference>
<proteinExistence type="predicted"/>
<protein>
    <recommendedName>
        <fullName evidence="6">EGF-like domain-containing protein</fullName>
    </recommendedName>
</protein>
<dbReference type="GO" id="GO:0005509">
    <property type="term" value="F:calcium ion binding"/>
    <property type="evidence" value="ECO:0007669"/>
    <property type="project" value="InterPro"/>
</dbReference>
<dbReference type="SUPFAM" id="SSF57196">
    <property type="entry name" value="EGF/Laminin"/>
    <property type="match status" value="1"/>
</dbReference>
<evidence type="ECO:0000259" key="4">
    <source>
        <dbReference type="SMART" id="SM00181"/>
    </source>
</evidence>
<dbReference type="AlphaFoldDB" id="A0A6B2LNQ3"/>
<organism evidence="5">
    <name type="scientific">Arcella intermedia</name>
    <dbReference type="NCBI Taxonomy" id="1963864"/>
    <lineage>
        <taxon>Eukaryota</taxon>
        <taxon>Amoebozoa</taxon>
        <taxon>Tubulinea</taxon>
        <taxon>Elardia</taxon>
        <taxon>Arcellinida</taxon>
        <taxon>Sphaerothecina</taxon>
        <taxon>Arcellidae</taxon>
        <taxon>Arcella</taxon>
    </lineage>
</organism>
<evidence type="ECO:0000313" key="5">
    <source>
        <dbReference type="EMBL" id="NDV38673.1"/>
    </source>
</evidence>
<dbReference type="InterPro" id="IPR000742">
    <property type="entry name" value="EGF"/>
</dbReference>